<evidence type="ECO:0000256" key="3">
    <source>
        <dbReference type="ARBA" id="ARBA00012036"/>
    </source>
</evidence>
<dbReference type="Ensembl" id="ENSHCOT00000021764.1">
    <property type="protein sequence ID" value="ENSHCOP00000014220.1"/>
    <property type="gene ID" value="ENSHCOG00000017517.1"/>
</dbReference>
<dbReference type="GO" id="GO:0004531">
    <property type="term" value="F:deoxyribonuclease II activity"/>
    <property type="evidence" value="ECO:0007669"/>
    <property type="project" value="UniProtKB-EC"/>
</dbReference>
<accession>A0A3Q3DK65</accession>
<dbReference type="InterPro" id="IPR004947">
    <property type="entry name" value="DNase_II"/>
</dbReference>
<protein>
    <recommendedName>
        <fullName evidence="3">deoxyribonuclease II</fullName>
        <ecNumber evidence="3">3.1.22.1</ecNumber>
    </recommendedName>
</protein>
<dbReference type="GO" id="GO:0006309">
    <property type="term" value="P:apoptotic DNA fragmentation"/>
    <property type="evidence" value="ECO:0007669"/>
    <property type="project" value="TreeGrafter"/>
</dbReference>
<evidence type="ECO:0000313" key="5">
    <source>
        <dbReference type="Ensembl" id="ENSHCOP00000014220.1"/>
    </source>
</evidence>
<evidence type="ECO:0000256" key="2">
    <source>
        <dbReference type="ARBA" id="ARBA00007527"/>
    </source>
</evidence>
<dbReference type="Proteomes" id="UP000264820">
    <property type="component" value="Unplaced"/>
</dbReference>
<dbReference type="Pfam" id="PF03265">
    <property type="entry name" value="DNase_II"/>
    <property type="match status" value="1"/>
</dbReference>
<dbReference type="PANTHER" id="PTHR10858">
    <property type="entry name" value="DEOXYRIBONUCLEASE II"/>
    <property type="match status" value="1"/>
</dbReference>
<name>A0A3Q3DK65_HIPCM</name>
<evidence type="ECO:0000313" key="6">
    <source>
        <dbReference type="Proteomes" id="UP000264820"/>
    </source>
</evidence>
<organism evidence="5 6">
    <name type="scientific">Hippocampus comes</name>
    <name type="common">Tiger tail seahorse</name>
    <dbReference type="NCBI Taxonomy" id="109280"/>
    <lineage>
        <taxon>Eukaryota</taxon>
        <taxon>Metazoa</taxon>
        <taxon>Chordata</taxon>
        <taxon>Craniata</taxon>
        <taxon>Vertebrata</taxon>
        <taxon>Euteleostomi</taxon>
        <taxon>Actinopterygii</taxon>
        <taxon>Neopterygii</taxon>
        <taxon>Teleostei</taxon>
        <taxon>Neoteleostei</taxon>
        <taxon>Acanthomorphata</taxon>
        <taxon>Syngnathiaria</taxon>
        <taxon>Syngnathiformes</taxon>
        <taxon>Syngnathoidei</taxon>
        <taxon>Syngnathidae</taxon>
        <taxon>Hippocampus</taxon>
    </lineage>
</organism>
<dbReference type="PANTHER" id="PTHR10858:SF2">
    <property type="entry name" value="DEOXYRIBONUCLEASE-2-BETA"/>
    <property type="match status" value="1"/>
</dbReference>
<dbReference type="GeneTree" id="ENSGT00390000002634"/>
<evidence type="ECO:0000256" key="4">
    <source>
        <dbReference type="ARBA" id="ARBA00022801"/>
    </source>
</evidence>
<dbReference type="STRING" id="109280.ENSHCOP00000014220"/>
<sequence length="346" mass="39583">MVTKIQRKLLNGLHLNTKIQCENEAGEPVDWFIIYKLPTYKIGEVGSGVDYMYLDPSLETWQLSKFMINTSQGAIGNTLSQLYSKAINKSSSSAYALYNDSPPVLKYLRGYGHTKGVLLFDLYQGFWLSHSIPHFPSFPEMGYLYPSSGKVNGQTALCVSLHYDQFLHITQHLVYLFPRLYNCSVPSAFATKLPQLAQLCAGHRPEALSDKKMDQLVSLQGEMFFTFAKSERFVDDIYTGWVAQVLNVNLLVETWQRQGHDLPSNCSLPNHVMNIKRIRLPGSVPFHSKYDHSKWCISWAYQKHLTCLGDLNREVFQMWRGGGLLCSYNTLIYKAFRQVVDWYIGC</sequence>
<dbReference type="AlphaFoldDB" id="A0A3Q3DK65"/>
<keyword evidence="6" id="KW-1185">Reference proteome</keyword>
<proteinExistence type="inferred from homology"/>
<dbReference type="EC" id="3.1.22.1" evidence="3"/>
<evidence type="ECO:0000256" key="1">
    <source>
        <dbReference type="ARBA" id="ARBA00000447"/>
    </source>
</evidence>
<comment type="similarity">
    <text evidence="2">Belongs to the DNase II family.</text>
</comment>
<comment type="catalytic activity">
    <reaction evidence="1">
        <text>Endonucleolytic cleavage to nucleoside 3'-phosphates and 3'-phosphooligonucleotide end-products.</text>
        <dbReference type="EC" id="3.1.22.1"/>
    </reaction>
</comment>
<keyword evidence="4" id="KW-0378">Hydrolase</keyword>
<reference evidence="5" key="1">
    <citation type="submission" date="2025-08" db="UniProtKB">
        <authorList>
            <consortium name="Ensembl"/>
        </authorList>
    </citation>
    <scope>IDENTIFICATION</scope>
</reference>
<dbReference type="OMA" id="HMPQLCA"/>
<reference evidence="5" key="2">
    <citation type="submission" date="2025-09" db="UniProtKB">
        <authorList>
            <consortium name="Ensembl"/>
        </authorList>
    </citation>
    <scope>IDENTIFICATION</scope>
</reference>